<evidence type="ECO:0000256" key="1">
    <source>
        <dbReference type="SAM" id="Phobius"/>
    </source>
</evidence>
<evidence type="ECO:0000313" key="3">
    <source>
        <dbReference type="Proteomes" id="UP000195918"/>
    </source>
</evidence>
<dbReference type="RefSeq" id="WP_086952735.1">
    <property type="nucleotide sequence ID" value="NZ_FWFD01000019.1"/>
</dbReference>
<keyword evidence="3" id="KW-1185">Reference proteome</keyword>
<accession>A0A1X6WS46</accession>
<reference evidence="3" key="1">
    <citation type="submission" date="2017-02" db="EMBL/GenBank/DDBJ databases">
        <authorList>
            <person name="Dridi B."/>
        </authorList>
    </citation>
    <scope>NUCLEOTIDE SEQUENCE [LARGE SCALE GENOMIC DNA]</scope>
    <source>
        <strain evidence="3">bH819</strain>
    </source>
</reference>
<sequence>MRDKNKKVTAVSLLRESFGMVFAVTVLIVGLIVLNELFLSDSIDTEKTPTITDTEKKPIIIDKKKIHTIIDKVTSDALAPILVGVMFVNLDRYYKNIEAVEKANDLKKIRKRRKGRKKVCV</sequence>
<organism evidence="2 3">
    <name type="scientific">Vagococcus fluvialis bH819</name>
    <dbReference type="NCBI Taxonomy" id="1255619"/>
    <lineage>
        <taxon>Bacteria</taxon>
        <taxon>Bacillati</taxon>
        <taxon>Bacillota</taxon>
        <taxon>Bacilli</taxon>
        <taxon>Lactobacillales</taxon>
        <taxon>Enterococcaceae</taxon>
        <taxon>Vagococcus</taxon>
    </lineage>
</organism>
<gene>
    <name evidence="2" type="ORF">FM121_13560</name>
</gene>
<dbReference type="Proteomes" id="UP000195918">
    <property type="component" value="Unassembled WGS sequence"/>
</dbReference>
<keyword evidence="1" id="KW-0812">Transmembrane</keyword>
<keyword evidence="1" id="KW-0472">Membrane</keyword>
<dbReference type="AlphaFoldDB" id="A0A1X6WS46"/>
<proteinExistence type="predicted"/>
<feature type="transmembrane region" description="Helical" evidence="1">
    <location>
        <begin position="20"/>
        <end position="39"/>
    </location>
</feature>
<name>A0A1X6WS46_9ENTE</name>
<protein>
    <submittedName>
        <fullName evidence="2">Uncharacterized protein</fullName>
    </submittedName>
</protein>
<evidence type="ECO:0000313" key="2">
    <source>
        <dbReference type="EMBL" id="SLM87120.1"/>
    </source>
</evidence>
<keyword evidence="1" id="KW-1133">Transmembrane helix</keyword>
<dbReference type="EMBL" id="FWFD01000019">
    <property type="protein sequence ID" value="SLM87120.1"/>
    <property type="molecule type" value="Genomic_DNA"/>
</dbReference>